<organism evidence="3 4">
    <name type="scientific">Drechslerella stenobrocha 248</name>
    <dbReference type="NCBI Taxonomy" id="1043628"/>
    <lineage>
        <taxon>Eukaryota</taxon>
        <taxon>Fungi</taxon>
        <taxon>Dikarya</taxon>
        <taxon>Ascomycota</taxon>
        <taxon>Pezizomycotina</taxon>
        <taxon>Orbiliomycetes</taxon>
        <taxon>Orbiliales</taxon>
        <taxon>Orbiliaceae</taxon>
        <taxon>Drechslerella</taxon>
    </lineage>
</organism>
<dbReference type="InterPro" id="IPR021109">
    <property type="entry name" value="Peptidase_aspartic_dom_sf"/>
</dbReference>
<dbReference type="Gene3D" id="2.40.70.10">
    <property type="entry name" value="Acid Proteases"/>
    <property type="match status" value="1"/>
</dbReference>
<keyword evidence="1" id="KW-0472">Membrane</keyword>
<keyword evidence="4" id="KW-1185">Reference proteome</keyword>
<protein>
    <recommendedName>
        <fullName evidence="2">Peptidase A1 domain-containing protein</fullName>
    </recommendedName>
</protein>
<evidence type="ECO:0000313" key="3">
    <source>
        <dbReference type="EMBL" id="EWC48313.1"/>
    </source>
</evidence>
<dbReference type="EMBL" id="KI966395">
    <property type="protein sequence ID" value="EWC48313.1"/>
    <property type="molecule type" value="Genomic_DNA"/>
</dbReference>
<keyword evidence="1" id="KW-0812">Transmembrane</keyword>
<reference evidence="3 4" key="1">
    <citation type="submission" date="2013-05" db="EMBL/GenBank/DDBJ databases">
        <title>Drechslerella stenobrocha genome reveals carnivorous origination and mechanical trapping mechanism of predatory fungi.</title>
        <authorList>
            <person name="Liu X."/>
            <person name="Zhang W."/>
            <person name="Liu K."/>
        </authorList>
    </citation>
    <scope>NUCLEOTIDE SEQUENCE [LARGE SCALE GENOMIC DNA]</scope>
    <source>
        <strain evidence="3 4">248</strain>
    </source>
</reference>
<dbReference type="InterPro" id="IPR033121">
    <property type="entry name" value="PEPTIDASE_A1"/>
</dbReference>
<dbReference type="PROSITE" id="PS51767">
    <property type="entry name" value="PEPTIDASE_A1"/>
    <property type="match status" value="1"/>
</dbReference>
<evidence type="ECO:0000256" key="1">
    <source>
        <dbReference type="SAM" id="Phobius"/>
    </source>
</evidence>
<feature type="domain" description="Peptidase A1" evidence="2">
    <location>
        <begin position="1"/>
        <end position="55"/>
    </location>
</feature>
<proteinExistence type="predicted"/>
<sequence>MVDLVYPISGTTTPWCFISIVPYREDDDYGYVLGQSFFKSAYVVMNPETKELAIGVPNRNMTNSTILELGGTLSKSLSEIEGIDLLVAVQVDSGLSPNPSTSPVPVEPSGSGSSTNVGAIAGGVVGGVAVLGAIGAFFFFRQRKNAAAAPLGGAEMGEVPELPAAPVCELDGSEDTNRVYELHVEQAYAELPSNPPDGEHNAR</sequence>
<gene>
    <name evidence="3" type="ORF">DRE_07769</name>
</gene>
<feature type="transmembrane region" description="Helical" evidence="1">
    <location>
        <begin position="117"/>
        <end position="140"/>
    </location>
</feature>
<evidence type="ECO:0000313" key="4">
    <source>
        <dbReference type="Proteomes" id="UP000024837"/>
    </source>
</evidence>
<evidence type="ECO:0000259" key="2">
    <source>
        <dbReference type="PROSITE" id="PS51767"/>
    </source>
</evidence>
<dbReference type="Proteomes" id="UP000024837">
    <property type="component" value="Unassembled WGS sequence"/>
</dbReference>
<name>W7I7L6_9PEZI</name>
<accession>W7I7L6</accession>
<dbReference type="AlphaFoldDB" id="W7I7L6"/>
<dbReference type="HOGENOM" id="CLU_1348905_0_0_1"/>
<keyword evidence="1" id="KW-1133">Transmembrane helix</keyword>